<name>A0A397SZJ6_9GLOM</name>
<keyword evidence="3" id="KW-1185">Reference proteome</keyword>
<dbReference type="EMBL" id="QKYT01000180">
    <property type="protein sequence ID" value="RIA90469.1"/>
    <property type="molecule type" value="Genomic_DNA"/>
</dbReference>
<reference evidence="2 3" key="1">
    <citation type="submission" date="2018-06" db="EMBL/GenBank/DDBJ databases">
        <title>Comparative genomics reveals the genomic features of Rhizophagus irregularis, R. cerebriforme, R. diaphanum and Gigaspora rosea, and their symbiotic lifestyle signature.</title>
        <authorList>
            <person name="Morin E."/>
            <person name="San Clemente H."/>
            <person name="Chen E.C.H."/>
            <person name="De La Providencia I."/>
            <person name="Hainaut M."/>
            <person name="Kuo A."/>
            <person name="Kohler A."/>
            <person name="Murat C."/>
            <person name="Tang N."/>
            <person name="Roy S."/>
            <person name="Loubradou J."/>
            <person name="Henrissat B."/>
            <person name="Grigoriev I.V."/>
            <person name="Corradi N."/>
            <person name="Roux C."/>
            <person name="Martin F.M."/>
        </authorList>
    </citation>
    <scope>NUCLEOTIDE SEQUENCE [LARGE SCALE GENOMIC DNA]</scope>
    <source>
        <strain evidence="2 3">DAOM 227022</strain>
    </source>
</reference>
<feature type="transmembrane region" description="Helical" evidence="1">
    <location>
        <begin position="14"/>
        <end position="33"/>
    </location>
</feature>
<gene>
    <name evidence="2" type="ORF">C1645_769825</name>
</gene>
<sequence length="81" mass="9638">MKVIHLITVNSHKYPLILCDINILFTFSISITFKHFVADFSYKYLFTFKLNTCFFLLFRSLFHSFFFVASFEINLGHISNK</sequence>
<proteinExistence type="predicted"/>
<organism evidence="2 3">
    <name type="scientific">Glomus cerebriforme</name>
    <dbReference type="NCBI Taxonomy" id="658196"/>
    <lineage>
        <taxon>Eukaryota</taxon>
        <taxon>Fungi</taxon>
        <taxon>Fungi incertae sedis</taxon>
        <taxon>Mucoromycota</taxon>
        <taxon>Glomeromycotina</taxon>
        <taxon>Glomeromycetes</taxon>
        <taxon>Glomerales</taxon>
        <taxon>Glomeraceae</taxon>
        <taxon>Glomus</taxon>
    </lineage>
</organism>
<keyword evidence="1" id="KW-0472">Membrane</keyword>
<accession>A0A397SZJ6</accession>
<protein>
    <submittedName>
        <fullName evidence="2">Uncharacterized protein</fullName>
    </submittedName>
</protein>
<feature type="transmembrane region" description="Helical" evidence="1">
    <location>
        <begin position="53"/>
        <end position="71"/>
    </location>
</feature>
<keyword evidence="1" id="KW-0812">Transmembrane</keyword>
<dbReference type="Proteomes" id="UP000265703">
    <property type="component" value="Unassembled WGS sequence"/>
</dbReference>
<evidence type="ECO:0000256" key="1">
    <source>
        <dbReference type="SAM" id="Phobius"/>
    </source>
</evidence>
<dbReference type="AlphaFoldDB" id="A0A397SZJ6"/>
<keyword evidence="1" id="KW-1133">Transmembrane helix</keyword>
<evidence type="ECO:0000313" key="3">
    <source>
        <dbReference type="Proteomes" id="UP000265703"/>
    </source>
</evidence>
<comment type="caution">
    <text evidence="2">The sequence shown here is derived from an EMBL/GenBank/DDBJ whole genome shotgun (WGS) entry which is preliminary data.</text>
</comment>
<evidence type="ECO:0000313" key="2">
    <source>
        <dbReference type="EMBL" id="RIA90469.1"/>
    </source>
</evidence>